<dbReference type="AlphaFoldDB" id="A0A6C0CSV0"/>
<feature type="transmembrane region" description="Helical" evidence="1">
    <location>
        <begin position="130"/>
        <end position="152"/>
    </location>
</feature>
<name>A0A6C0CSV0_9ZZZZ</name>
<feature type="transmembrane region" description="Helical" evidence="1">
    <location>
        <begin position="105"/>
        <end position="124"/>
    </location>
</feature>
<dbReference type="EMBL" id="MN739481">
    <property type="protein sequence ID" value="QHT07287.1"/>
    <property type="molecule type" value="Genomic_DNA"/>
</dbReference>
<organism evidence="2">
    <name type="scientific">viral metagenome</name>
    <dbReference type="NCBI Taxonomy" id="1070528"/>
    <lineage>
        <taxon>unclassified sequences</taxon>
        <taxon>metagenomes</taxon>
        <taxon>organismal metagenomes</taxon>
    </lineage>
</organism>
<keyword evidence="1" id="KW-0812">Transmembrane</keyword>
<keyword evidence="1" id="KW-1133">Transmembrane helix</keyword>
<proteinExistence type="predicted"/>
<sequence length="196" mass="20915">MSDQPRGLKVIKATYGTAEHLEDVTKVVEKLVSDKGALSFNVNPNAFGILDPAPGIKKTFQANISINGGNPTLMTKEDGEQFVVNVPNPNPPKPDNTAGGAIQQILWYSLVSLIGTYFAVSYYIVGASLIGSSIVGIILALLMASSTITFALTSSSLGVAALLPFFLGSFIVQLFLVFAVSLYDPNWLNFDLLKIS</sequence>
<keyword evidence="1" id="KW-0472">Membrane</keyword>
<protein>
    <submittedName>
        <fullName evidence="2">Uncharacterized protein</fullName>
    </submittedName>
</protein>
<feature type="transmembrane region" description="Helical" evidence="1">
    <location>
        <begin position="159"/>
        <end position="183"/>
    </location>
</feature>
<reference evidence="2" key="1">
    <citation type="journal article" date="2020" name="Nature">
        <title>Giant virus diversity and host interactions through global metagenomics.</title>
        <authorList>
            <person name="Schulz F."/>
            <person name="Roux S."/>
            <person name="Paez-Espino D."/>
            <person name="Jungbluth S."/>
            <person name="Walsh D.A."/>
            <person name="Denef V.J."/>
            <person name="McMahon K.D."/>
            <person name="Konstantinidis K.T."/>
            <person name="Eloe-Fadrosh E.A."/>
            <person name="Kyrpides N.C."/>
            <person name="Woyke T."/>
        </authorList>
    </citation>
    <scope>NUCLEOTIDE SEQUENCE</scope>
    <source>
        <strain evidence="2">GVMAG-M-3300021963-12</strain>
    </source>
</reference>
<accession>A0A6C0CSV0</accession>
<evidence type="ECO:0000313" key="2">
    <source>
        <dbReference type="EMBL" id="QHT07287.1"/>
    </source>
</evidence>
<evidence type="ECO:0000256" key="1">
    <source>
        <dbReference type="SAM" id="Phobius"/>
    </source>
</evidence>